<dbReference type="InterPro" id="IPR036869">
    <property type="entry name" value="J_dom_sf"/>
</dbReference>
<dbReference type="PROSITE" id="PS00636">
    <property type="entry name" value="DNAJ_1"/>
    <property type="match status" value="1"/>
</dbReference>
<dbReference type="SMART" id="SM00271">
    <property type="entry name" value="DnaJ"/>
    <property type="match status" value="1"/>
</dbReference>
<dbReference type="Proteomes" id="UP000295252">
    <property type="component" value="Chromosome VII"/>
</dbReference>
<dbReference type="OrthoDB" id="445556at2759"/>
<dbReference type="PRINTS" id="PR00625">
    <property type="entry name" value="JDOMAIN"/>
</dbReference>
<dbReference type="PANTHER" id="PTHR45432">
    <property type="entry name" value="CHAPERONE PROTEIN DNAJ 11, CHLOROPLASTIC-LIKE"/>
    <property type="match status" value="1"/>
</dbReference>
<dbReference type="PROSITE" id="PS50076">
    <property type="entry name" value="DNAJ_2"/>
    <property type="match status" value="1"/>
</dbReference>
<dbReference type="InterPro" id="IPR001623">
    <property type="entry name" value="DnaJ_domain"/>
</dbReference>
<evidence type="ECO:0000313" key="3">
    <source>
        <dbReference type="Proteomes" id="UP000295252"/>
    </source>
</evidence>
<dbReference type="Gramene" id="CDP13660">
    <property type="protein sequence ID" value="CDP13660"/>
    <property type="gene ID" value="GSCOC_T00038683001"/>
</dbReference>
<organism evidence="2 3">
    <name type="scientific">Coffea canephora</name>
    <name type="common">Robusta coffee</name>
    <dbReference type="NCBI Taxonomy" id="49390"/>
    <lineage>
        <taxon>Eukaryota</taxon>
        <taxon>Viridiplantae</taxon>
        <taxon>Streptophyta</taxon>
        <taxon>Embryophyta</taxon>
        <taxon>Tracheophyta</taxon>
        <taxon>Spermatophyta</taxon>
        <taxon>Magnoliopsida</taxon>
        <taxon>eudicotyledons</taxon>
        <taxon>Gunneridae</taxon>
        <taxon>Pentapetalae</taxon>
        <taxon>asterids</taxon>
        <taxon>lamiids</taxon>
        <taxon>Gentianales</taxon>
        <taxon>Rubiaceae</taxon>
        <taxon>Ixoroideae</taxon>
        <taxon>Gardenieae complex</taxon>
        <taxon>Bertiereae - Coffeeae clade</taxon>
        <taxon>Coffeeae</taxon>
        <taxon>Coffea</taxon>
    </lineage>
</organism>
<dbReference type="InterPro" id="IPR018253">
    <property type="entry name" value="DnaJ_domain_CS"/>
</dbReference>
<evidence type="ECO:0000259" key="1">
    <source>
        <dbReference type="PROSITE" id="PS50076"/>
    </source>
</evidence>
<proteinExistence type="predicted"/>
<dbReference type="EMBL" id="HG739160">
    <property type="protein sequence ID" value="CDP13660.1"/>
    <property type="molecule type" value="Genomic_DNA"/>
</dbReference>
<dbReference type="InParanoid" id="A0A068UYQ6"/>
<dbReference type="PhylomeDB" id="A0A068UYQ6"/>
<feature type="domain" description="J" evidence="1">
    <location>
        <begin position="124"/>
        <end position="195"/>
    </location>
</feature>
<keyword evidence="3" id="KW-1185">Reference proteome</keyword>
<dbReference type="Pfam" id="PF00226">
    <property type="entry name" value="DnaJ"/>
    <property type="match status" value="1"/>
</dbReference>
<accession>A0A068UYQ6</accession>
<gene>
    <name evidence="2" type="ORF">GSCOC_T00038683001</name>
</gene>
<dbReference type="PANTHER" id="PTHR45432:SF6">
    <property type="entry name" value="J DOMAIN-CONTAINING PROTEIN"/>
    <property type="match status" value="1"/>
</dbReference>
<dbReference type="STRING" id="49390.A0A068UYQ6"/>
<evidence type="ECO:0000313" key="2">
    <source>
        <dbReference type="EMBL" id="CDP13660.1"/>
    </source>
</evidence>
<dbReference type="FunCoup" id="A0A068UYQ6">
    <property type="interactions" value="311"/>
</dbReference>
<protein>
    <recommendedName>
        <fullName evidence="1">J domain-containing protein</fullName>
    </recommendedName>
</protein>
<reference evidence="3" key="1">
    <citation type="journal article" date="2014" name="Science">
        <title>The coffee genome provides insight into the convergent evolution of caffeine biosynthesis.</title>
        <authorList>
            <person name="Denoeud F."/>
            <person name="Carretero-Paulet L."/>
            <person name="Dereeper A."/>
            <person name="Droc G."/>
            <person name="Guyot R."/>
            <person name="Pietrella M."/>
            <person name="Zheng C."/>
            <person name="Alberti A."/>
            <person name="Anthony F."/>
            <person name="Aprea G."/>
            <person name="Aury J.M."/>
            <person name="Bento P."/>
            <person name="Bernard M."/>
            <person name="Bocs S."/>
            <person name="Campa C."/>
            <person name="Cenci A."/>
            <person name="Combes M.C."/>
            <person name="Crouzillat D."/>
            <person name="Da Silva C."/>
            <person name="Daddiego L."/>
            <person name="De Bellis F."/>
            <person name="Dussert S."/>
            <person name="Garsmeur O."/>
            <person name="Gayraud T."/>
            <person name="Guignon V."/>
            <person name="Jahn K."/>
            <person name="Jamilloux V."/>
            <person name="Joet T."/>
            <person name="Labadie K."/>
            <person name="Lan T."/>
            <person name="Leclercq J."/>
            <person name="Lepelley M."/>
            <person name="Leroy T."/>
            <person name="Li L.T."/>
            <person name="Librado P."/>
            <person name="Lopez L."/>
            <person name="Munoz A."/>
            <person name="Noel B."/>
            <person name="Pallavicini A."/>
            <person name="Perrotta G."/>
            <person name="Poncet V."/>
            <person name="Pot D."/>
            <person name="Priyono X."/>
            <person name="Rigoreau M."/>
            <person name="Rouard M."/>
            <person name="Rozas J."/>
            <person name="Tranchant-Dubreuil C."/>
            <person name="VanBuren R."/>
            <person name="Zhang Q."/>
            <person name="Andrade A.C."/>
            <person name="Argout X."/>
            <person name="Bertrand B."/>
            <person name="de Kochko A."/>
            <person name="Graziosi G."/>
            <person name="Henry R.J."/>
            <person name="Jayarama X."/>
            <person name="Ming R."/>
            <person name="Nagai C."/>
            <person name="Rounsley S."/>
            <person name="Sankoff D."/>
            <person name="Giuliano G."/>
            <person name="Albert V.A."/>
            <person name="Wincker P."/>
            <person name="Lashermes P."/>
        </authorList>
    </citation>
    <scope>NUCLEOTIDE SEQUENCE [LARGE SCALE GENOMIC DNA]</scope>
    <source>
        <strain evidence="3">cv. DH200-94</strain>
    </source>
</reference>
<name>A0A068UYQ6_COFCA</name>
<dbReference type="CDD" id="cd06257">
    <property type="entry name" value="DnaJ"/>
    <property type="match status" value="1"/>
</dbReference>
<sequence length="232" mass="26100">MREREPTASSLGPTPHSLSLPRFLHFQNTPLLSPCRPPLTSIYMSTPSSISHLKLTTHHLNYLNGRNPKVFLWLLESLCQILTRKFPKSRGKRKMSFAVNRITICAAVSEASPPALETRTKPGNLYQVLRVKQNASQVEIKTAYRTLAKIYHPDVAPVAAKHPEESLDGCDFIEIHKAYSTLSDPDSRAVYDLTLTIGSQPQPLGVNYSAPGGFRRHAGFYATRRWETDQCW</sequence>
<dbReference type="Gene3D" id="1.10.287.110">
    <property type="entry name" value="DnaJ domain"/>
    <property type="match status" value="1"/>
</dbReference>
<dbReference type="AlphaFoldDB" id="A0A068UYQ6"/>
<dbReference type="SUPFAM" id="SSF46565">
    <property type="entry name" value="Chaperone J-domain"/>
    <property type="match status" value="1"/>
</dbReference>